<dbReference type="InterPro" id="IPR046231">
    <property type="entry name" value="DUF6264"/>
</dbReference>
<sequence length="176" mass="18945">MTDQRPQYGELATPEEQRRAAGLPPLGELPPAPPVVQSPPSEPAEQARGLSRSRPVDRFATIGLLAYGLVNVVITSVSYLDLPTVMDQSMKIFGIDGEFSNFAQGRLWGTIAAALLVVGWALTAALSIRRLRRGKLTWWVPLVGAVITMAVVSACIAVPMFNDPAFIAYLEQMPGG</sequence>
<feature type="compositionally biased region" description="Pro residues" evidence="1">
    <location>
        <begin position="27"/>
        <end position="42"/>
    </location>
</feature>
<keyword evidence="2" id="KW-0472">Membrane</keyword>
<evidence type="ECO:0000313" key="3">
    <source>
        <dbReference type="EMBL" id="KJL28525.1"/>
    </source>
</evidence>
<evidence type="ECO:0000256" key="1">
    <source>
        <dbReference type="SAM" id="MobiDB-lite"/>
    </source>
</evidence>
<dbReference type="RefSeq" id="WP_045280764.1">
    <property type="nucleotide sequence ID" value="NZ_JYIW01000026.1"/>
</dbReference>
<evidence type="ECO:0000256" key="2">
    <source>
        <dbReference type="SAM" id="Phobius"/>
    </source>
</evidence>
<name>A0A0F0L897_9MICO</name>
<feature type="region of interest" description="Disordered" evidence="1">
    <location>
        <begin position="1"/>
        <end position="52"/>
    </location>
</feature>
<keyword evidence="2" id="KW-1133">Transmembrane helix</keyword>
<organism evidence="3 4">
    <name type="scientific">Microbacterium oxydans</name>
    <dbReference type="NCBI Taxonomy" id="82380"/>
    <lineage>
        <taxon>Bacteria</taxon>
        <taxon>Bacillati</taxon>
        <taxon>Actinomycetota</taxon>
        <taxon>Actinomycetes</taxon>
        <taxon>Micrococcales</taxon>
        <taxon>Microbacteriaceae</taxon>
        <taxon>Microbacterium</taxon>
    </lineage>
</organism>
<dbReference type="EMBL" id="JYIW01000026">
    <property type="protein sequence ID" value="KJL28525.1"/>
    <property type="molecule type" value="Genomic_DNA"/>
</dbReference>
<protein>
    <submittedName>
        <fullName evidence="3">Uncharacterized protein</fullName>
    </submittedName>
</protein>
<proteinExistence type="predicted"/>
<accession>A0A0F0L897</accession>
<gene>
    <name evidence="3" type="ORF">RS83_03599</name>
</gene>
<comment type="caution">
    <text evidence="3">The sequence shown here is derived from an EMBL/GenBank/DDBJ whole genome shotgun (WGS) entry which is preliminary data.</text>
</comment>
<feature type="transmembrane region" description="Helical" evidence="2">
    <location>
        <begin position="138"/>
        <end position="161"/>
    </location>
</feature>
<dbReference type="Pfam" id="PF19779">
    <property type="entry name" value="DUF6264"/>
    <property type="match status" value="1"/>
</dbReference>
<dbReference type="AlphaFoldDB" id="A0A0F0L897"/>
<dbReference type="OrthoDB" id="5083906at2"/>
<keyword evidence="2" id="KW-0812">Transmembrane</keyword>
<dbReference type="Proteomes" id="UP000033640">
    <property type="component" value="Unassembled WGS sequence"/>
</dbReference>
<reference evidence="3 4" key="1">
    <citation type="submission" date="2015-02" db="EMBL/GenBank/DDBJ databases">
        <title>Draft genome sequences of ten Microbacterium spp. with emphasis on heavy metal contaminated environments.</title>
        <authorList>
            <person name="Corretto E."/>
        </authorList>
    </citation>
    <scope>NUCLEOTIDE SEQUENCE [LARGE SCALE GENOMIC DNA]</scope>
    <source>
        <strain evidence="3 4">BEL4b</strain>
    </source>
</reference>
<evidence type="ECO:0000313" key="4">
    <source>
        <dbReference type="Proteomes" id="UP000033640"/>
    </source>
</evidence>
<feature type="transmembrane region" description="Helical" evidence="2">
    <location>
        <begin position="107"/>
        <end position="126"/>
    </location>
</feature>
<dbReference type="PATRIC" id="fig|82380.11.peg.3625"/>
<feature type="transmembrane region" description="Helical" evidence="2">
    <location>
        <begin position="59"/>
        <end position="80"/>
    </location>
</feature>